<sequence>MFSDDENFNAELLHFTIPTDFYMSKDLQYQLCNIFANITKDWPGVTDEEVFETAPLLNNWSEQQDIQELMIYLNQIDVHHKWETIYKAKEAAEKEAEEAEKARKAALRAAVSQVQTVQGTGRAAMDARRKATQGNIRNSADLNSLRV</sequence>
<protein>
    <submittedName>
        <fullName evidence="2">Uncharacterized protein</fullName>
    </submittedName>
</protein>
<evidence type="ECO:0000313" key="2">
    <source>
        <dbReference type="EMBL" id="SMY30397.1"/>
    </source>
</evidence>
<proteinExistence type="predicted"/>
<gene>
    <name evidence="2" type="ORF">ZT1A5_G11850</name>
</gene>
<name>A0A1Y6M170_ZYMTR</name>
<feature type="compositionally biased region" description="Polar residues" evidence="1">
    <location>
        <begin position="132"/>
        <end position="147"/>
    </location>
</feature>
<accession>A0A1Y6M170</accession>
<dbReference type="Proteomes" id="UP000215453">
    <property type="component" value="Chromosome 18"/>
</dbReference>
<evidence type="ECO:0000313" key="3">
    <source>
        <dbReference type="Proteomes" id="UP000215453"/>
    </source>
</evidence>
<dbReference type="EMBL" id="LT882693">
    <property type="protein sequence ID" value="SMY30397.1"/>
    <property type="molecule type" value="Genomic_DNA"/>
</dbReference>
<organism evidence="2 3">
    <name type="scientific">Zymoseptoria tritici ST99CH_1A5</name>
    <dbReference type="NCBI Taxonomy" id="1276529"/>
    <lineage>
        <taxon>Eukaryota</taxon>
        <taxon>Fungi</taxon>
        <taxon>Dikarya</taxon>
        <taxon>Ascomycota</taxon>
        <taxon>Pezizomycotina</taxon>
        <taxon>Dothideomycetes</taxon>
        <taxon>Dothideomycetidae</taxon>
        <taxon>Mycosphaerellales</taxon>
        <taxon>Mycosphaerellaceae</taxon>
        <taxon>Zymoseptoria</taxon>
    </lineage>
</organism>
<reference evidence="2 3" key="1">
    <citation type="submission" date="2016-10" db="EMBL/GenBank/DDBJ databases">
        <authorList>
            <person name="Varghese N."/>
        </authorList>
    </citation>
    <scope>NUCLEOTIDE SEQUENCE [LARGE SCALE GENOMIC DNA]</scope>
</reference>
<feature type="region of interest" description="Disordered" evidence="1">
    <location>
        <begin position="121"/>
        <end position="147"/>
    </location>
</feature>
<dbReference type="AlphaFoldDB" id="A0A1Y6M170"/>
<evidence type="ECO:0000256" key="1">
    <source>
        <dbReference type="SAM" id="MobiDB-lite"/>
    </source>
</evidence>